<name>A0A6A4Q431_LUPAL</name>
<gene>
    <name evidence="2" type="ORF">Lalb_Chr08g0234741</name>
</gene>
<reference evidence="3" key="1">
    <citation type="journal article" date="2020" name="Nat. Commun.">
        <title>Genome sequence of the cluster root forming white lupin.</title>
        <authorList>
            <person name="Hufnagel B."/>
            <person name="Marques A."/>
            <person name="Soriano A."/>
            <person name="Marques L."/>
            <person name="Divol F."/>
            <person name="Doumas P."/>
            <person name="Sallet E."/>
            <person name="Mancinotti D."/>
            <person name="Carrere S."/>
            <person name="Marande W."/>
            <person name="Arribat S."/>
            <person name="Keller J."/>
            <person name="Huneau C."/>
            <person name="Blein T."/>
            <person name="Aime D."/>
            <person name="Laguerre M."/>
            <person name="Taylor J."/>
            <person name="Schubert V."/>
            <person name="Nelson M."/>
            <person name="Geu-Flores F."/>
            <person name="Crespi M."/>
            <person name="Gallardo-Guerrero K."/>
            <person name="Delaux P.-M."/>
            <person name="Salse J."/>
            <person name="Berges H."/>
            <person name="Guyot R."/>
            <person name="Gouzy J."/>
            <person name="Peret B."/>
        </authorList>
    </citation>
    <scope>NUCLEOTIDE SEQUENCE [LARGE SCALE GENOMIC DNA]</scope>
    <source>
        <strain evidence="3">cv. Amiga</strain>
    </source>
</reference>
<dbReference type="Pfam" id="PF13976">
    <property type="entry name" value="gag_pre-integrs"/>
    <property type="match status" value="1"/>
</dbReference>
<dbReference type="Proteomes" id="UP000447434">
    <property type="component" value="Chromosome 8"/>
</dbReference>
<protein>
    <submittedName>
        <fullName evidence="2">Putative GAG-pre-integrase domain-containing protein</fullName>
    </submittedName>
</protein>
<comment type="caution">
    <text evidence="2">The sequence shown here is derived from an EMBL/GenBank/DDBJ whole genome shotgun (WGS) entry which is preliminary data.</text>
</comment>
<dbReference type="EMBL" id="WOCE01000008">
    <property type="protein sequence ID" value="KAE9608363.1"/>
    <property type="molecule type" value="Genomic_DNA"/>
</dbReference>
<keyword evidence="3" id="KW-1185">Reference proteome</keyword>
<dbReference type="InterPro" id="IPR025724">
    <property type="entry name" value="GAG-pre-integrase_dom"/>
</dbReference>
<organism evidence="2 3">
    <name type="scientific">Lupinus albus</name>
    <name type="common">White lupine</name>
    <name type="synonym">Lupinus termis</name>
    <dbReference type="NCBI Taxonomy" id="3870"/>
    <lineage>
        <taxon>Eukaryota</taxon>
        <taxon>Viridiplantae</taxon>
        <taxon>Streptophyta</taxon>
        <taxon>Embryophyta</taxon>
        <taxon>Tracheophyta</taxon>
        <taxon>Spermatophyta</taxon>
        <taxon>Magnoliopsida</taxon>
        <taxon>eudicotyledons</taxon>
        <taxon>Gunneridae</taxon>
        <taxon>Pentapetalae</taxon>
        <taxon>rosids</taxon>
        <taxon>fabids</taxon>
        <taxon>Fabales</taxon>
        <taxon>Fabaceae</taxon>
        <taxon>Papilionoideae</taxon>
        <taxon>50 kb inversion clade</taxon>
        <taxon>genistoids sensu lato</taxon>
        <taxon>core genistoids</taxon>
        <taxon>Genisteae</taxon>
        <taxon>Lupinus</taxon>
    </lineage>
</organism>
<evidence type="ECO:0000259" key="1">
    <source>
        <dbReference type="Pfam" id="PF13976"/>
    </source>
</evidence>
<proteinExistence type="predicted"/>
<sequence>MIGSARSFNGLYVLKACQSLHHVNFLDYVFDSALWHYKLRHASYNCMNQIKNNFPFVKFNKNHICDVCYQSKQRKLPFSLSNSYALHKFDLIHVDI</sequence>
<accession>A0A6A4Q431</accession>
<dbReference type="AlphaFoldDB" id="A0A6A4Q431"/>
<evidence type="ECO:0000313" key="3">
    <source>
        <dbReference type="Proteomes" id="UP000447434"/>
    </source>
</evidence>
<evidence type="ECO:0000313" key="2">
    <source>
        <dbReference type="EMBL" id="KAE9608363.1"/>
    </source>
</evidence>
<feature type="domain" description="GAG-pre-integrase" evidence="1">
    <location>
        <begin position="10"/>
        <end position="73"/>
    </location>
</feature>